<evidence type="ECO:0000256" key="4">
    <source>
        <dbReference type="ARBA" id="ARBA00023295"/>
    </source>
</evidence>
<keyword evidence="2" id="KW-0378">Hydrolase</keyword>
<dbReference type="EMBL" id="SKBN01000002">
    <property type="protein sequence ID" value="TGJ88518.1"/>
    <property type="molecule type" value="Genomic_DNA"/>
</dbReference>
<keyword evidence="4" id="KW-0326">Glycosidase</keyword>
<comment type="caution">
    <text evidence="6">The sequence shown here is derived from an EMBL/GenBank/DDBJ whole genome shotgun (WGS) entry which is preliminary data.</text>
</comment>
<dbReference type="InterPro" id="IPR036881">
    <property type="entry name" value="Glyco_hydro_3_C_sf"/>
</dbReference>
<name>A0A4Z0Z8C6_9PEZI</name>
<dbReference type="PANTHER" id="PTHR30480">
    <property type="entry name" value="BETA-HEXOSAMINIDASE-RELATED"/>
    <property type="match status" value="1"/>
</dbReference>
<proteinExistence type="inferred from homology"/>
<protein>
    <recommendedName>
        <fullName evidence="5">Glycoside hydrolase family 3 N-terminal domain-containing protein</fullName>
    </recommendedName>
</protein>
<dbReference type="Proteomes" id="UP000297716">
    <property type="component" value="Unassembled WGS sequence"/>
</dbReference>
<dbReference type="InterPro" id="IPR001764">
    <property type="entry name" value="Glyco_hydro_3_N"/>
</dbReference>
<dbReference type="GO" id="GO:0009254">
    <property type="term" value="P:peptidoglycan turnover"/>
    <property type="evidence" value="ECO:0007669"/>
    <property type="project" value="TreeGrafter"/>
</dbReference>
<feature type="domain" description="Glycoside hydrolase family 3 N-terminal" evidence="5">
    <location>
        <begin position="19"/>
        <end position="343"/>
    </location>
</feature>
<evidence type="ECO:0000313" key="7">
    <source>
        <dbReference type="Proteomes" id="UP000297716"/>
    </source>
</evidence>
<comment type="similarity">
    <text evidence="1">Belongs to the glycosyl hydrolase 3 family.</text>
</comment>
<dbReference type="Pfam" id="PF00933">
    <property type="entry name" value="Glyco_hydro_3"/>
    <property type="match status" value="1"/>
</dbReference>
<dbReference type="InterPro" id="IPR016181">
    <property type="entry name" value="Acyl_CoA_acyltransferase"/>
</dbReference>
<dbReference type="OrthoDB" id="4215304at2759"/>
<dbReference type="SUPFAM" id="SSF55729">
    <property type="entry name" value="Acyl-CoA N-acyltransferases (Nat)"/>
    <property type="match status" value="1"/>
</dbReference>
<dbReference type="AlphaFoldDB" id="A0A4Z0Z8C6"/>
<dbReference type="PANTHER" id="PTHR30480:SF8">
    <property type="entry name" value="PUTATIVE (AFU_ORTHOLOGUE AFUA_8G04060)-RELATED"/>
    <property type="match status" value="1"/>
</dbReference>
<keyword evidence="3" id="KW-0325">Glycoprotein</keyword>
<evidence type="ECO:0000259" key="5">
    <source>
        <dbReference type="Pfam" id="PF00933"/>
    </source>
</evidence>
<dbReference type="Gene3D" id="3.20.20.300">
    <property type="entry name" value="Glycoside hydrolase, family 3, N-terminal domain"/>
    <property type="match status" value="1"/>
</dbReference>
<dbReference type="InterPro" id="IPR050226">
    <property type="entry name" value="NagZ_Beta-hexosaminidase"/>
</dbReference>
<dbReference type="GO" id="GO:0004553">
    <property type="term" value="F:hydrolase activity, hydrolyzing O-glycosyl compounds"/>
    <property type="evidence" value="ECO:0007669"/>
    <property type="project" value="InterPro"/>
</dbReference>
<dbReference type="InterPro" id="IPR036962">
    <property type="entry name" value="Glyco_hydro_3_N_sf"/>
</dbReference>
<evidence type="ECO:0000313" key="6">
    <source>
        <dbReference type="EMBL" id="TGJ88518.1"/>
    </source>
</evidence>
<sequence>MARQDGELDPLWQDLDWAIGQMLIMGWDGTEVTPPIINLIENHHLGSIILTAKNLKSAEQTAALVQELQTIAHQAGHPHPLLIAVDQENGGVNSLFDEDYICQFPSAMGIAATGSPELAYNVAKATATEISAVGVNLILGPVLDVLTNARHQPLGVRTTGDDPQEASQYCIATINGYKDAGIATCGKHFPSYGNLDFLGSSLDMPIITQTLEELSLSALVPFRNAVAAGRLDAMFIGGCGIQNAGMKVTHACLSDQVVDDLLRNDLGFKGVAISECLEMQSLIQEYGVKGGTVMAVEAGNDLILLCRAHDVQLEAISGLKLGIENGIISKKRIYTSLRRVLKLKNTCTSWEKALNPPGLSLLSKIHPSHFALSQKAYDQSITVVRDKDSLLPLSENLLQGEELLLLTPLVKPLPASAATKSILEKGNGKLASLHEKWVHYERGTIMSGEGVFRELGKSLARIRNGKLLHTSYTANGLRPVHENLINRASAIIIVTADANRNMYQNGFTKHVATMCHMLRGTGQKKSLIVVAVSSPYDFAMERLIGTYVCTFDFTETAMASLVRALYGEFVPQGSMPGTMRKSKKTTKTRQQWLVENYERSRDEHGLNELLRTLARSSTPSLPYLSTTATSFELHDSNFEESHFVVRNSSTNMLYGFVATYFLKGVGIIGAIFVDPSKRNVSVGRSLHRRAMRALLQKPGINKVQLGLAYPGIFPGVSVDESGSIRSWFDNVGWDTQFPKRLANMIIEDLGSWAAPEGLLQSLQRANISFDLIRSMDNSESVLALVAAHSGPEIVELYRSALQDQHCGVVRAKAALDSVLGIVIICNKASHLSAYIPSLHAHGNQEVGGIIAPIVPATAQSSLVLQGLVFMGVRQNKSQKSAKSVLSWVPGETHELFSAMGFEVQQTFDEVVNSPEHWLHLS</sequence>
<dbReference type="STRING" id="37992.A0A4Z0Z8C6"/>
<evidence type="ECO:0000256" key="3">
    <source>
        <dbReference type="ARBA" id="ARBA00023180"/>
    </source>
</evidence>
<dbReference type="SUPFAM" id="SSF51445">
    <property type="entry name" value="(Trans)glycosidases"/>
    <property type="match status" value="1"/>
</dbReference>
<dbReference type="FunFam" id="3.40.50.1700:FF:000013">
    <property type="entry name" value="Glycoside hydrolase family 3 protein"/>
    <property type="match status" value="1"/>
</dbReference>
<accession>A0A4Z0Z8C6</accession>
<dbReference type="InterPro" id="IPR017853">
    <property type="entry name" value="GH"/>
</dbReference>
<keyword evidence="7" id="KW-1185">Reference proteome</keyword>
<reference evidence="6 7" key="1">
    <citation type="submission" date="2019-03" db="EMBL/GenBank/DDBJ databases">
        <title>Draft genome sequence of Xylaria hypoxylon DSM 108379, a ubiquitous saprotrophic-parasitic fungi on hardwood.</title>
        <authorList>
            <person name="Buettner E."/>
            <person name="Leonhardt S."/>
            <person name="Gebauer A.M."/>
            <person name="Liers C."/>
            <person name="Hofrichter M."/>
            <person name="Kellner H."/>
        </authorList>
    </citation>
    <scope>NUCLEOTIDE SEQUENCE [LARGE SCALE GENOMIC DNA]</scope>
    <source>
        <strain evidence="6 7">DSM 108379</strain>
    </source>
</reference>
<organism evidence="6 7">
    <name type="scientific">Xylaria hypoxylon</name>
    <dbReference type="NCBI Taxonomy" id="37992"/>
    <lineage>
        <taxon>Eukaryota</taxon>
        <taxon>Fungi</taxon>
        <taxon>Dikarya</taxon>
        <taxon>Ascomycota</taxon>
        <taxon>Pezizomycotina</taxon>
        <taxon>Sordariomycetes</taxon>
        <taxon>Xylariomycetidae</taxon>
        <taxon>Xylariales</taxon>
        <taxon>Xylariaceae</taxon>
        <taxon>Xylaria</taxon>
    </lineage>
</organism>
<gene>
    <name evidence="6" type="ORF">E0Z10_g214</name>
</gene>
<dbReference type="Gene3D" id="3.40.50.1700">
    <property type="entry name" value="Glycoside hydrolase family 3 C-terminal domain"/>
    <property type="match status" value="1"/>
</dbReference>
<dbReference type="GO" id="GO:0005975">
    <property type="term" value="P:carbohydrate metabolic process"/>
    <property type="evidence" value="ECO:0007669"/>
    <property type="project" value="InterPro"/>
</dbReference>
<evidence type="ECO:0000256" key="1">
    <source>
        <dbReference type="ARBA" id="ARBA00005336"/>
    </source>
</evidence>
<evidence type="ECO:0000256" key="2">
    <source>
        <dbReference type="ARBA" id="ARBA00022801"/>
    </source>
</evidence>
<dbReference type="FunFam" id="3.20.20.300:FF:000008">
    <property type="entry name" value="Beta-N-acetylglucosaminidase, putative"/>
    <property type="match status" value="1"/>
</dbReference>